<accession>A0ABM5MQH1</accession>
<keyword evidence="3" id="KW-0808">Transferase</keyword>
<dbReference type="Pfam" id="PF01757">
    <property type="entry name" value="Acyl_transf_3"/>
    <property type="match status" value="1"/>
</dbReference>
<keyword evidence="1" id="KW-1133">Transmembrane helix</keyword>
<feature type="transmembrane region" description="Helical" evidence="1">
    <location>
        <begin position="165"/>
        <end position="181"/>
    </location>
</feature>
<feature type="transmembrane region" description="Helical" evidence="1">
    <location>
        <begin position="91"/>
        <end position="116"/>
    </location>
</feature>
<dbReference type="InterPro" id="IPR002656">
    <property type="entry name" value="Acyl_transf_3_dom"/>
</dbReference>
<feature type="transmembrane region" description="Helical" evidence="1">
    <location>
        <begin position="137"/>
        <end position="159"/>
    </location>
</feature>
<dbReference type="GO" id="GO:0016746">
    <property type="term" value="F:acyltransferase activity"/>
    <property type="evidence" value="ECO:0007669"/>
    <property type="project" value="UniProtKB-KW"/>
</dbReference>
<proteinExistence type="predicted"/>
<dbReference type="PANTHER" id="PTHR23028">
    <property type="entry name" value="ACETYLTRANSFERASE"/>
    <property type="match status" value="1"/>
</dbReference>
<feature type="transmembrane region" description="Helical" evidence="1">
    <location>
        <begin position="65"/>
        <end position="85"/>
    </location>
</feature>
<evidence type="ECO:0000256" key="1">
    <source>
        <dbReference type="SAM" id="Phobius"/>
    </source>
</evidence>
<dbReference type="PANTHER" id="PTHR23028:SF53">
    <property type="entry name" value="ACYL_TRANSF_3 DOMAIN-CONTAINING PROTEIN"/>
    <property type="match status" value="1"/>
</dbReference>
<dbReference type="RefSeq" id="WP_014273836.1">
    <property type="nucleotide sequence ID" value="NC_016639.1"/>
</dbReference>
<organism evidence="3 4">
    <name type="scientific">Rickettsia slovaca (strain 13-B)</name>
    <dbReference type="NCBI Taxonomy" id="941638"/>
    <lineage>
        <taxon>Bacteria</taxon>
        <taxon>Pseudomonadati</taxon>
        <taxon>Pseudomonadota</taxon>
        <taxon>Alphaproteobacteria</taxon>
        <taxon>Rickettsiales</taxon>
        <taxon>Rickettsiaceae</taxon>
        <taxon>Rickettsieae</taxon>
        <taxon>Rickettsia</taxon>
        <taxon>spotted fever group</taxon>
    </lineage>
</organism>
<sequence>MGVVRLLFALSVVAAHSTSHPLLKFIGTTIAVQSFFIISGFYMAMIQSNYTSKIKFWKRRYLRLYPTYIFCILVTCFLQQKFSFLSNCVIFHFRLVFLIFANLTMLLQDVTMFIGINNNTVHFTKYFIDSTPPLYQFLLIPPGWSIGLEISFYLMAPWILKKKNIYILSIICISLITRIILQFNGFIGDSWSYRFFPSELAVFLIGSQAFYIYTNQEINEKKSWLSQLLYLYIILIIITFPFIPIEPQLKKLLFYCLFALSLGKIFDLTKDNKLDKLIALLSTQYIVVI</sequence>
<keyword evidence="1" id="KW-0812">Transmembrane</keyword>
<protein>
    <submittedName>
        <fullName evidence="3">Acyltransferase</fullName>
    </submittedName>
</protein>
<evidence type="ECO:0000259" key="2">
    <source>
        <dbReference type="Pfam" id="PF01757"/>
    </source>
</evidence>
<gene>
    <name evidence="3" type="ordered locus">Rsl_1457</name>
</gene>
<name>A0ABM5MQH1_RICS1</name>
<dbReference type="Proteomes" id="UP000005443">
    <property type="component" value="Chromosome"/>
</dbReference>
<dbReference type="InterPro" id="IPR050879">
    <property type="entry name" value="Acyltransferase_3"/>
</dbReference>
<keyword evidence="3" id="KW-0012">Acyltransferase</keyword>
<evidence type="ECO:0000313" key="4">
    <source>
        <dbReference type="Proteomes" id="UP000005443"/>
    </source>
</evidence>
<keyword evidence="4" id="KW-1185">Reference proteome</keyword>
<evidence type="ECO:0000313" key="3">
    <source>
        <dbReference type="EMBL" id="AEV92730.1"/>
    </source>
</evidence>
<feature type="transmembrane region" description="Helical" evidence="1">
    <location>
        <begin position="25"/>
        <end position="44"/>
    </location>
</feature>
<reference evidence="3 4" key="1">
    <citation type="journal article" date="2012" name="J. Bacteriol.">
        <title>Complete genome sequence of Rickettsia slovaca, the agent of tick-borne lymphadenitis.</title>
        <authorList>
            <person name="Fournier P.E."/>
            <person name="El Karkouri K."/>
            <person name="Robert C."/>
            <person name="Medigue C."/>
            <person name="Raoult D."/>
        </authorList>
    </citation>
    <scope>NUCLEOTIDE SEQUENCE [LARGE SCALE GENOMIC DNA]</scope>
    <source>
        <strain evidence="3 4">13-B</strain>
    </source>
</reference>
<feature type="domain" description="Acyltransferase 3" evidence="2">
    <location>
        <begin position="3"/>
        <end position="263"/>
    </location>
</feature>
<keyword evidence="1" id="KW-0472">Membrane</keyword>
<feature type="transmembrane region" description="Helical" evidence="1">
    <location>
        <begin position="225"/>
        <end position="245"/>
    </location>
</feature>
<dbReference type="EMBL" id="CP002428">
    <property type="protein sequence ID" value="AEV92730.1"/>
    <property type="molecule type" value="Genomic_DNA"/>
</dbReference>